<protein>
    <recommendedName>
        <fullName evidence="1">VOC domain-containing protein</fullName>
    </recommendedName>
</protein>
<proteinExistence type="predicted"/>
<comment type="caution">
    <text evidence="2">The sequence shown here is derived from an EMBL/GenBank/DDBJ whole genome shotgun (WGS) entry which is preliminary data.</text>
</comment>
<feature type="domain" description="VOC" evidence="1">
    <location>
        <begin position="1"/>
        <end position="119"/>
    </location>
</feature>
<dbReference type="AlphaFoldDB" id="A0A1F5X354"/>
<name>A0A1F5X354_9BACT</name>
<evidence type="ECO:0000313" key="2">
    <source>
        <dbReference type="EMBL" id="OGF82310.1"/>
    </source>
</evidence>
<evidence type="ECO:0000313" key="3">
    <source>
        <dbReference type="Proteomes" id="UP000178684"/>
    </source>
</evidence>
<dbReference type="Gene3D" id="3.10.180.10">
    <property type="entry name" value="2,3-Dihydroxybiphenyl 1,2-Dioxygenase, domain 1"/>
    <property type="match status" value="1"/>
</dbReference>
<dbReference type="InterPro" id="IPR037523">
    <property type="entry name" value="VOC_core"/>
</dbReference>
<dbReference type="EMBL" id="MFIE01000023">
    <property type="protein sequence ID" value="OGF82310.1"/>
    <property type="molecule type" value="Genomic_DNA"/>
</dbReference>
<evidence type="ECO:0000259" key="1">
    <source>
        <dbReference type="PROSITE" id="PS51819"/>
    </source>
</evidence>
<reference evidence="2 3" key="1">
    <citation type="journal article" date="2016" name="Nat. Commun.">
        <title>Thousands of microbial genomes shed light on interconnected biogeochemical processes in an aquifer system.</title>
        <authorList>
            <person name="Anantharaman K."/>
            <person name="Brown C.T."/>
            <person name="Hug L.A."/>
            <person name="Sharon I."/>
            <person name="Castelle C.J."/>
            <person name="Probst A.J."/>
            <person name="Thomas B.C."/>
            <person name="Singh A."/>
            <person name="Wilkins M.J."/>
            <person name="Karaoz U."/>
            <person name="Brodie E.L."/>
            <person name="Williams K.H."/>
            <person name="Hubbard S.S."/>
            <person name="Banfield J.F."/>
        </authorList>
    </citation>
    <scope>NUCLEOTIDE SEQUENCE [LARGE SCALE GENOMIC DNA]</scope>
</reference>
<dbReference type="InterPro" id="IPR004360">
    <property type="entry name" value="Glyas_Fos-R_dOase_dom"/>
</dbReference>
<accession>A0A1F5X354</accession>
<dbReference type="Pfam" id="PF00903">
    <property type="entry name" value="Glyoxalase"/>
    <property type="match status" value="1"/>
</dbReference>
<gene>
    <name evidence="2" type="ORF">A3B18_03150</name>
</gene>
<dbReference type="InterPro" id="IPR029068">
    <property type="entry name" value="Glyas_Bleomycin-R_OHBP_Dase"/>
</dbReference>
<dbReference type="CDD" id="cd07262">
    <property type="entry name" value="VOC_like"/>
    <property type="match status" value="1"/>
</dbReference>
<dbReference type="PANTHER" id="PTHR35006:SF2">
    <property type="entry name" value="GLYOXALASE FAMILY PROTEIN (AFU_ORTHOLOGUE AFUA_5G14830)"/>
    <property type="match status" value="1"/>
</dbReference>
<organism evidence="2 3">
    <name type="scientific">Candidatus Giovannonibacteria bacterium RIFCSPLOWO2_01_FULL_46_13</name>
    <dbReference type="NCBI Taxonomy" id="1798352"/>
    <lineage>
        <taxon>Bacteria</taxon>
        <taxon>Candidatus Giovannoniibacteriota</taxon>
    </lineage>
</organism>
<dbReference type="SUPFAM" id="SSF54593">
    <property type="entry name" value="Glyoxalase/Bleomycin resistance protein/Dihydroxybiphenyl dioxygenase"/>
    <property type="match status" value="1"/>
</dbReference>
<dbReference type="Proteomes" id="UP000178684">
    <property type="component" value="Unassembled WGS sequence"/>
</dbReference>
<sequence length="120" mass="12924">MISHVSVHVSNYEKAKEFYTKALAPISYVVVKDFPEYKVAGFGVPGMPDLWVSEKQPAGGGHVAMLVGDKSAVDAFYKAALEAGGKDNGAPGLRTEYSPDYYAAFILDSDGNNIEVVTFK</sequence>
<dbReference type="PROSITE" id="PS51819">
    <property type="entry name" value="VOC"/>
    <property type="match status" value="1"/>
</dbReference>
<dbReference type="PANTHER" id="PTHR35006">
    <property type="entry name" value="GLYOXALASE FAMILY PROTEIN (AFU_ORTHOLOGUE AFUA_5G14830)"/>
    <property type="match status" value="1"/>
</dbReference>